<protein>
    <submittedName>
        <fullName evidence="1">Uncharacterized protein</fullName>
    </submittedName>
</protein>
<reference evidence="1 2" key="1">
    <citation type="submission" date="2017-09" db="EMBL/GenBank/DDBJ databases">
        <title>Genomics of the genus Arcobacter.</title>
        <authorList>
            <person name="Perez-Cataluna A."/>
            <person name="Figueras M.J."/>
            <person name="Salas-Masso N."/>
        </authorList>
    </citation>
    <scope>NUCLEOTIDE SEQUENCE [LARGE SCALE GENOMIC DNA]</scope>
    <source>
        <strain evidence="1 2">CECT 7386</strain>
    </source>
</reference>
<keyword evidence="2" id="KW-1185">Reference proteome</keyword>
<organism evidence="1 2">
    <name type="scientific">Malaciobacter mytili LMG 24559</name>
    <dbReference type="NCBI Taxonomy" id="1032238"/>
    <lineage>
        <taxon>Bacteria</taxon>
        <taxon>Pseudomonadati</taxon>
        <taxon>Campylobacterota</taxon>
        <taxon>Epsilonproteobacteria</taxon>
        <taxon>Campylobacterales</taxon>
        <taxon>Arcobacteraceae</taxon>
        <taxon>Malaciobacter</taxon>
    </lineage>
</organism>
<dbReference type="KEGG" id="amyt:AMYT_a0080"/>
<dbReference type="Proteomes" id="UP000290092">
    <property type="component" value="Unassembled WGS sequence"/>
</dbReference>
<dbReference type="AlphaFoldDB" id="A0AAX2AJS9"/>
<dbReference type="RefSeq" id="WP_114843285.1">
    <property type="nucleotide sequence ID" value="NZ_CP031220.1"/>
</dbReference>
<name>A0AAX2AJS9_9BACT</name>
<comment type="caution">
    <text evidence="1">The sequence shown here is derived from an EMBL/GenBank/DDBJ whole genome shotgun (WGS) entry which is preliminary data.</text>
</comment>
<proteinExistence type="predicted"/>
<gene>
    <name evidence="1" type="ORF">CP985_03270</name>
</gene>
<evidence type="ECO:0000313" key="1">
    <source>
        <dbReference type="EMBL" id="RXK16444.1"/>
    </source>
</evidence>
<accession>A0AAX2AJS9</accession>
<evidence type="ECO:0000313" key="2">
    <source>
        <dbReference type="Proteomes" id="UP000290092"/>
    </source>
</evidence>
<dbReference type="EMBL" id="NXID01000008">
    <property type="protein sequence ID" value="RXK16444.1"/>
    <property type="molecule type" value="Genomic_DNA"/>
</dbReference>
<sequence>MKYTEWIKEQEQLLKEGKEHKFCFLSDNNIIIVFNKESEKIYYEINKNTIDIKNELEKLMEYSWVNQQIIDEVKTLAVRVFKSELKKIA</sequence>